<keyword evidence="7 11" id="KW-0067">ATP-binding</keyword>
<feature type="domain" description="ABC transporter" evidence="10">
    <location>
        <begin position="12"/>
        <end position="269"/>
    </location>
</feature>
<sequence length="344" mass="38039">MTNNKLAPDHLLELDNVNVHFPLREGVVKAVNGVSYHVKPGEVLGIVGESGSGKSVTARSIMRLQPKQALNAGGTIRFRRRSGEEVLISAEDRQSRTMRDLRGNEIGMIFQEPMTALSPVHTIGTQIMRTVMLHRKVSKQDARARAIELLTRVQMPRPHDIVDRYPHHLSGGMRQRAMIALALACDPTLLIADEPTTALDVTTEAQILHLLKSLQQELGMAIIFITHNFGVVADIADRVAVMYLGRVVETGTVDEIFYAPKHAYTQALLRSIPRLGGQKARRLKTISGSVPDPFNVPQGCSFHPRCMRAVAGICNGEEPPEVIFETGQMARCHFPRDIRVEAAE</sequence>
<dbReference type="InterPro" id="IPR003439">
    <property type="entry name" value="ABC_transporter-like_ATP-bd"/>
</dbReference>
<keyword evidence="3" id="KW-0813">Transport</keyword>
<dbReference type="InterPro" id="IPR027417">
    <property type="entry name" value="P-loop_NTPase"/>
</dbReference>
<comment type="similarity">
    <text evidence="2">Belongs to the ABC transporter superfamily.</text>
</comment>
<dbReference type="Proteomes" id="UP001597322">
    <property type="component" value="Unassembled WGS sequence"/>
</dbReference>
<name>A0ABW4MA21_9HYPH</name>
<evidence type="ECO:0000256" key="1">
    <source>
        <dbReference type="ARBA" id="ARBA00004417"/>
    </source>
</evidence>
<dbReference type="RefSeq" id="WP_377404955.1">
    <property type="nucleotide sequence ID" value="NZ_JBHUEQ010000039.1"/>
</dbReference>
<reference evidence="12" key="1">
    <citation type="journal article" date="2019" name="Int. J. Syst. Evol. Microbiol.">
        <title>The Global Catalogue of Microorganisms (GCM) 10K type strain sequencing project: providing services to taxonomists for standard genome sequencing and annotation.</title>
        <authorList>
            <consortium name="The Broad Institute Genomics Platform"/>
            <consortium name="The Broad Institute Genome Sequencing Center for Infectious Disease"/>
            <person name="Wu L."/>
            <person name="Ma J."/>
        </authorList>
    </citation>
    <scope>NUCLEOTIDE SEQUENCE [LARGE SCALE GENOMIC DNA]</scope>
    <source>
        <strain evidence="12">CG52</strain>
    </source>
</reference>
<evidence type="ECO:0000256" key="5">
    <source>
        <dbReference type="ARBA" id="ARBA00022519"/>
    </source>
</evidence>
<evidence type="ECO:0000256" key="8">
    <source>
        <dbReference type="ARBA" id="ARBA00022967"/>
    </source>
</evidence>
<comment type="subcellular location">
    <subcellularLocation>
        <location evidence="1">Cell inner membrane</location>
        <topology evidence="1">Peripheral membrane protein</topology>
    </subcellularLocation>
</comment>
<organism evidence="11 12">
    <name type="scientific">Rhizobium helianthi</name>
    <dbReference type="NCBI Taxonomy" id="1132695"/>
    <lineage>
        <taxon>Bacteria</taxon>
        <taxon>Pseudomonadati</taxon>
        <taxon>Pseudomonadota</taxon>
        <taxon>Alphaproteobacteria</taxon>
        <taxon>Hyphomicrobiales</taxon>
        <taxon>Rhizobiaceae</taxon>
        <taxon>Rhizobium/Agrobacterium group</taxon>
        <taxon>Rhizobium</taxon>
    </lineage>
</organism>
<keyword evidence="5" id="KW-0997">Cell inner membrane</keyword>
<protein>
    <submittedName>
        <fullName evidence="11">ABC transporter ATP-binding protein</fullName>
    </submittedName>
</protein>
<evidence type="ECO:0000256" key="3">
    <source>
        <dbReference type="ARBA" id="ARBA00022448"/>
    </source>
</evidence>
<dbReference type="CDD" id="cd03257">
    <property type="entry name" value="ABC_NikE_OppD_transporters"/>
    <property type="match status" value="1"/>
</dbReference>
<keyword evidence="4" id="KW-1003">Cell membrane</keyword>
<dbReference type="GO" id="GO:0005524">
    <property type="term" value="F:ATP binding"/>
    <property type="evidence" value="ECO:0007669"/>
    <property type="project" value="UniProtKB-KW"/>
</dbReference>
<dbReference type="PANTHER" id="PTHR43297:SF14">
    <property type="entry name" value="ATPASE AAA-TYPE CORE DOMAIN-CONTAINING PROTEIN"/>
    <property type="match status" value="1"/>
</dbReference>
<evidence type="ECO:0000313" key="11">
    <source>
        <dbReference type="EMBL" id="MFD1747523.1"/>
    </source>
</evidence>
<evidence type="ECO:0000256" key="2">
    <source>
        <dbReference type="ARBA" id="ARBA00005417"/>
    </source>
</evidence>
<dbReference type="InterPro" id="IPR050388">
    <property type="entry name" value="ABC_Ni/Peptide_Import"/>
</dbReference>
<dbReference type="SMART" id="SM00382">
    <property type="entry name" value="AAA"/>
    <property type="match status" value="1"/>
</dbReference>
<evidence type="ECO:0000256" key="4">
    <source>
        <dbReference type="ARBA" id="ARBA00022475"/>
    </source>
</evidence>
<keyword evidence="12" id="KW-1185">Reference proteome</keyword>
<dbReference type="Gene3D" id="3.40.50.300">
    <property type="entry name" value="P-loop containing nucleotide triphosphate hydrolases"/>
    <property type="match status" value="1"/>
</dbReference>
<keyword evidence="9" id="KW-0472">Membrane</keyword>
<comment type="caution">
    <text evidence="11">The sequence shown here is derived from an EMBL/GenBank/DDBJ whole genome shotgun (WGS) entry which is preliminary data.</text>
</comment>
<dbReference type="PROSITE" id="PS00211">
    <property type="entry name" value="ABC_TRANSPORTER_1"/>
    <property type="match status" value="1"/>
</dbReference>
<keyword evidence="8" id="KW-1278">Translocase</keyword>
<evidence type="ECO:0000256" key="9">
    <source>
        <dbReference type="ARBA" id="ARBA00023136"/>
    </source>
</evidence>
<dbReference type="InterPro" id="IPR017871">
    <property type="entry name" value="ABC_transporter-like_CS"/>
</dbReference>
<proteinExistence type="inferred from homology"/>
<evidence type="ECO:0000256" key="6">
    <source>
        <dbReference type="ARBA" id="ARBA00022741"/>
    </source>
</evidence>
<dbReference type="InterPro" id="IPR013563">
    <property type="entry name" value="Oligopep_ABC_C"/>
</dbReference>
<dbReference type="NCBIfam" id="TIGR01727">
    <property type="entry name" value="oligo_HPY"/>
    <property type="match status" value="1"/>
</dbReference>
<evidence type="ECO:0000313" key="12">
    <source>
        <dbReference type="Proteomes" id="UP001597322"/>
    </source>
</evidence>
<accession>A0ABW4MA21</accession>
<dbReference type="EMBL" id="JBHUEQ010000039">
    <property type="protein sequence ID" value="MFD1747523.1"/>
    <property type="molecule type" value="Genomic_DNA"/>
</dbReference>
<dbReference type="InterPro" id="IPR003593">
    <property type="entry name" value="AAA+_ATPase"/>
</dbReference>
<dbReference type="Pfam" id="PF08352">
    <property type="entry name" value="oligo_HPY"/>
    <property type="match status" value="1"/>
</dbReference>
<gene>
    <name evidence="11" type="ORF">ACFSE1_18795</name>
</gene>
<dbReference type="PROSITE" id="PS50893">
    <property type="entry name" value="ABC_TRANSPORTER_2"/>
    <property type="match status" value="1"/>
</dbReference>
<keyword evidence="6" id="KW-0547">Nucleotide-binding</keyword>
<evidence type="ECO:0000256" key="7">
    <source>
        <dbReference type="ARBA" id="ARBA00022840"/>
    </source>
</evidence>
<dbReference type="PANTHER" id="PTHR43297">
    <property type="entry name" value="OLIGOPEPTIDE TRANSPORT ATP-BINDING PROTEIN APPD"/>
    <property type="match status" value="1"/>
</dbReference>
<dbReference type="Pfam" id="PF00005">
    <property type="entry name" value="ABC_tran"/>
    <property type="match status" value="1"/>
</dbReference>
<evidence type="ECO:0000259" key="10">
    <source>
        <dbReference type="PROSITE" id="PS50893"/>
    </source>
</evidence>
<dbReference type="SUPFAM" id="SSF52540">
    <property type="entry name" value="P-loop containing nucleoside triphosphate hydrolases"/>
    <property type="match status" value="1"/>
</dbReference>